<feature type="active site" description="Acyl-ester intermediate" evidence="5">
    <location>
        <position position="253"/>
    </location>
</feature>
<dbReference type="Gene3D" id="3.90.1300.10">
    <property type="entry name" value="Amidase signature (AS) domain"/>
    <property type="match status" value="1"/>
</dbReference>
<feature type="active site" description="Charge relay system" evidence="5">
    <location>
        <position position="154"/>
    </location>
</feature>
<evidence type="ECO:0000256" key="6">
    <source>
        <dbReference type="PIRSR" id="PIRSR001221-2"/>
    </source>
</evidence>
<sequence length="559" mass="61335">CRHTVATSLNYFLPDIMAITALAKSWRELAQTCIDIQKKSIPKDYELPQSQLPPKDRRNVQNVPYEAGILTPEELGMTEQDAAGLLEKYRSGQWSVRQVVTAFLKRTTIIHQLTNFATEILAESALQKADELDAYYRETGQLAGPLHGIPISVKEHIGMGGRITHAGFVAKISNIPSEDALSIRILKQAGAVIHVRTNQPQSLMHLDCNNNITGLTLNPHNLLLSPGGSSGGEGVSVGAKCSVMGVGTDIGGSIRIPAAFNGCYGLRPTALRVPCLGNFGITFGQESIRGVAGPLGQSVDDLDRFMSAMLGAEPWQTETSLVPLPWRQVVLKKDITVGVMFDDGCVKPHPPVLRALQHATDKLKAAGIKVVDWKPFDHERGWKIVSSLYFPQGPKPYLDTFAEGGEPALPLTHHAFAFSKSRPLTIAENWALNAEREAYRREYHALMKAKGVDFILCPAYVGAGVLQGGAKYWNYTAIWNILDQPASILPSGLRVDKNIDKPEEAYTPRNQQDEEEWKAYDADVFDGTPICLQVAGKHFEDEEVLQATRLIDQVLKSGV</sequence>
<feature type="domain" description="Amidase" evidence="7">
    <location>
        <begin position="99"/>
        <end position="545"/>
    </location>
</feature>
<dbReference type="PIRSF" id="PIRSF001221">
    <property type="entry name" value="Amidase_fungi"/>
    <property type="match status" value="1"/>
</dbReference>
<evidence type="ECO:0000256" key="4">
    <source>
        <dbReference type="ARBA" id="ARBA00022801"/>
    </source>
</evidence>
<protein>
    <recommendedName>
        <fullName evidence="3">amidase</fullName>
        <ecNumber evidence="3">3.5.1.4</ecNumber>
    </recommendedName>
</protein>
<dbReference type="PANTHER" id="PTHR46072:SF4">
    <property type="entry name" value="AMIDASE C550.07-RELATED"/>
    <property type="match status" value="1"/>
</dbReference>
<feature type="active site" description="Charge relay system" evidence="5">
    <location>
        <position position="229"/>
    </location>
</feature>
<keyword evidence="4" id="KW-0378">Hydrolase</keyword>
<feature type="binding site" evidence="6">
    <location>
        <begin position="250"/>
        <end position="253"/>
    </location>
    <ligand>
        <name>substrate</name>
    </ligand>
</feature>
<feature type="binding site" evidence="6">
    <location>
        <position position="203"/>
    </location>
    <ligand>
        <name>substrate</name>
    </ligand>
</feature>
<dbReference type="InterPro" id="IPR020556">
    <property type="entry name" value="Amidase_CS"/>
</dbReference>
<dbReference type="PROSITE" id="PS00571">
    <property type="entry name" value="AMIDASES"/>
    <property type="match status" value="1"/>
</dbReference>
<organism evidence="8 9">
    <name type="scientific">Colletotrichum asianum</name>
    <dbReference type="NCBI Taxonomy" id="702518"/>
    <lineage>
        <taxon>Eukaryota</taxon>
        <taxon>Fungi</taxon>
        <taxon>Dikarya</taxon>
        <taxon>Ascomycota</taxon>
        <taxon>Pezizomycotina</taxon>
        <taxon>Sordariomycetes</taxon>
        <taxon>Hypocreomycetidae</taxon>
        <taxon>Glomerellales</taxon>
        <taxon>Glomerellaceae</taxon>
        <taxon>Colletotrichum</taxon>
        <taxon>Colletotrichum gloeosporioides species complex</taxon>
    </lineage>
</organism>
<dbReference type="Proteomes" id="UP000434172">
    <property type="component" value="Unassembled WGS sequence"/>
</dbReference>
<evidence type="ECO:0000256" key="5">
    <source>
        <dbReference type="PIRSR" id="PIRSR001221-1"/>
    </source>
</evidence>
<feature type="non-terminal residue" evidence="8">
    <location>
        <position position="1"/>
    </location>
</feature>
<evidence type="ECO:0000256" key="3">
    <source>
        <dbReference type="ARBA" id="ARBA00012922"/>
    </source>
</evidence>
<comment type="similarity">
    <text evidence="2">Belongs to the amidase family.</text>
</comment>
<evidence type="ECO:0000256" key="1">
    <source>
        <dbReference type="ARBA" id="ARBA00001311"/>
    </source>
</evidence>
<gene>
    <name evidence="8" type="ORF">GQ607_010149</name>
</gene>
<proteinExistence type="inferred from homology"/>
<comment type="caution">
    <text evidence="8">The sequence shown here is derived from an EMBL/GenBank/DDBJ whole genome shotgun (WGS) entry which is preliminary data.</text>
</comment>
<name>A0A8H3WBB6_9PEZI</name>
<evidence type="ECO:0000313" key="8">
    <source>
        <dbReference type="EMBL" id="KAF0322692.1"/>
    </source>
</evidence>
<dbReference type="SUPFAM" id="SSF75304">
    <property type="entry name" value="Amidase signature (AS) enzymes"/>
    <property type="match status" value="1"/>
</dbReference>
<dbReference type="GO" id="GO:0004040">
    <property type="term" value="F:amidase activity"/>
    <property type="evidence" value="ECO:0007669"/>
    <property type="project" value="UniProtKB-EC"/>
</dbReference>
<evidence type="ECO:0000259" key="7">
    <source>
        <dbReference type="Pfam" id="PF01425"/>
    </source>
</evidence>
<dbReference type="InterPro" id="IPR023631">
    <property type="entry name" value="Amidase_dom"/>
</dbReference>
<dbReference type="InterPro" id="IPR036928">
    <property type="entry name" value="AS_sf"/>
</dbReference>
<dbReference type="EC" id="3.5.1.4" evidence="3"/>
<keyword evidence="9" id="KW-1185">Reference proteome</keyword>
<reference evidence="8 9" key="1">
    <citation type="submission" date="2019-12" db="EMBL/GenBank/DDBJ databases">
        <title>A genome sequence resource for the geographically widespread anthracnose pathogen Colletotrichum asianum.</title>
        <authorList>
            <person name="Meng Y."/>
        </authorList>
    </citation>
    <scope>NUCLEOTIDE SEQUENCE [LARGE SCALE GENOMIC DNA]</scope>
    <source>
        <strain evidence="8 9">ICMP 18580</strain>
    </source>
</reference>
<dbReference type="OrthoDB" id="6428749at2759"/>
<dbReference type="EMBL" id="WOWK01000059">
    <property type="protein sequence ID" value="KAF0322692.1"/>
    <property type="molecule type" value="Genomic_DNA"/>
</dbReference>
<dbReference type="PANTHER" id="PTHR46072">
    <property type="entry name" value="AMIDASE-RELATED-RELATED"/>
    <property type="match status" value="1"/>
</dbReference>
<comment type="catalytic activity">
    <reaction evidence="1">
        <text>a monocarboxylic acid amide + H2O = a monocarboxylate + NH4(+)</text>
        <dbReference type="Rhea" id="RHEA:12020"/>
        <dbReference type="ChEBI" id="CHEBI:15377"/>
        <dbReference type="ChEBI" id="CHEBI:28938"/>
        <dbReference type="ChEBI" id="CHEBI:35757"/>
        <dbReference type="ChEBI" id="CHEBI:83628"/>
        <dbReference type="EC" id="3.5.1.4"/>
    </reaction>
</comment>
<evidence type="ECO:0000256" key="2">
    <source>
        <dbReference type="ARBA" id="ARBA00009199"/>
    </source>
</evidence>
<feature type="binding site" evidence="6">
    <location>
        <position position="229"/>
    </location>
    <ligand>
        <name>substrate</name>
    </ligand>
</feature>
<dbReference type="Pfam" id="PF01425">
    <property type="entry name" value="Amidase"/>
    <property type="match status" value="1"/>
</dbReference>
<evidence type="ECO:0000313" key="9">
    <source>
        <dbReference type="Proteomes" id="UP000434172"/>
    </source>
</evidence>
<accession>A0A8H3WBB6</accession>
<dbReference type="AlphaFoldDB" id="A0A8H3WBB6"/>